<sequence length="82" mass="9458">MKKFRELRRKLRAYIVHGLRTELNSIRSNLKEEVGRKGMPVNHFYKRDGGQLWFGAIPIRLLSPRLVDIAHLTGRLSSSKGS</sequence>
<gene>
    <name evidence="1" type="ORF">HAX54_023374</name>
</gene>
<comment type="caution">
    <text evidence="1">The sequence shown here is derived from an EMBL/GenBank/DDBJ whole genome shotgun (WGS) entry which is preliminary data.</text>
</comment>
<name>A0ABS8S5P5_DATST</name>
<dbReference type="EMBL" id="JACEIK010000284">
    <property type="protein sequence ID" value="MCD7454057.1"/>
    <property type="molecule type" value="Genomic_DNA"/>
</dbReference>
<proteinExistence type="predicted"/>
<evidence type="ECO:0000313" key="2">
    <source>
        <dbReference type="Proteomes" id="UP000823775"/>
    </source>
</evidence>
<reference evidence="1 2" key="1">
    <citation type="journal article" date="2021" name="BMC Genomics">
        <title>Datura genome reveals duplications of psychoactive alkaloid biosynthetic genes and high mutation rate following tissue culture.</title>
        <authorList>
            <person name="Rajewski A."/>
            <person name="Carter-House D."/>
            <person name="Stajich J."/>
            <person name="Litt A."/>
        </authorList>
    </citation>
    <scope>NUCLEOTIDE SEQUENCE [LARGE SCALE GENOMIC DNA]</scope>
    <source>
        <strain evidence="1">AR-01</strain>
    </source>
</reference>
<accession>A0ABS8S5P5</accession>
<dbReference type="Proteomes" id="UP000823775">
    <property type="component" value="Unassembled WGS sequence"/>
</dbReference>
<protein>
    <submittedName>
        <fullName evidence="1">Uncharacterized protein</fullName>
    </submittedName>
</protein>
<organism evidence="1 2">
    <name type="scientific">Datura stramonium</name>
    <name type="common">Jimsonweed</name>
    <name type="synonym">Common thornapple</name>
    <dbReference type="NCBI Taxonomy" id="4076"/>
    <lineage>
        <taxon>Eukaryota</taxon>
        <taxon>Viridiplantae</taxon>
        <taxon>Streptophyta</taxon>
        <taxon>Embryophyta</taxon>
        <taxon>Tracheophyta</taxon>
        <taxon>Spermatophyta</taxon>
        <taxon>Magnoliopsida</taxon>
        <taxon>eudicotyledons</taxon>
        <taxon>Gunneridae</taxon>
        <taxon>Pentapetalae</taxon>
        <taxon>asterids</taxon>
        <taxon>lamiids</taxon>
        <taxon>Solanales</taxon>
        <taxon>Solanaceae</taxon>
        <taxon>Solanoideae</taxon>
        <taxon>Datureae</taxon>
        <taxon>Datura</taxon>
    </lineage>
</organism>
<keyword evidence="2" id="KW-1185">Reference proteome</keyword>
<evidence type="ECO:0000313" key="1">
    <source>
        <dbReference type="EMBL" id="MCD7454057.1"/>
    </source>
</evidence>